<dbReference type="Gene3D" id="3.90.70.10">
    <property type="entry name" value="Cysteine proteinases"/>
    <property type="match status" value="1"/>
</dbReference>
<evidence type="ECO:0000256" key="2">
    <source>
        <dbReference type="SAM" id="SignalP"/>
    </source>
</evidence>
<dbReference type="InterPro" id="IPR000668">
    <property type="entry name" value="Peptidase_C1A_C"/>
</dbReference>
<dbReference type="InterPro" id="IPR013128">
    <property type="entry name" value="Peptidase_C1A"/>
</dbReference>
<keyword evidence="5" id="KW-1185">Reference proteome</keyword>
<dbReference type="Pfam" id="PF00112">
    <property type="entry name" value="Peptidase_C1"/>
    <property type="match status" value="1"/>
</dbReference>
<gene>
    <name evidence="4" type="ORF">SAMN04487894_103257</name>
</gene>
<comment type="similarity">
    <text evidence="1">Belongs to the peptidase C1 family.</text>
</comment>
<keyword evidence="2" id="KW-0732">Signal</keyword>
<evidence type="ECO:0000313" key="4">
    <source>
        <dbReference type="EMBL" id="SDC66568.1"/>
    </source>
</evidence>
<dbReference type="PROSITE" id="PS00639">
    <property type="entry name" value="THIOL_PROTEASE_HIS"/>
    <property type="match status" value="1"/>
</dbReference>
<accession>A0A1G6NFI6</accession>
<feature type="chain" id="PRO_5011677840" description="Peptidase C1A papain C-terminal domain-containing protein" evidence="2">
    <location>
        <begin position="25"/>
        <end position="527"/>
    </location>
</feature>
<dbReference type="OrthoDB" id="3648721at2"/>
<dbReference type="RefSeq" id="WP_090389423.1">
    <property type="nucleotide sequence ID" value="NZ_FMZO01000003.1"/>
</dbReference>
<evidence type="ECO:0000313" key="5">
    <source>
        <dbReference type="Proteomes" id="UP000198757"/>
    </source>
</evidence>
<dbReference type="AlphaFoldDB" id="A0A1G6NFI6"/>
<dbReference type="EMBL" id="FMZO01000003">
    <property type="protein sequence ID" value="SDC66568.1"/>
    <property type="molecule type" value="Genomic_DNA"/>
</dbReference>
<sequence>MQKFLYTRVLTLLCFCISFSGVFAQSTRSMGATFNAATIALTPQKVLLSTRSLRGLTPAYSLEQFCPTPADQGSHGTCVAFANAYGVATILYAKTHNITNKTIIDKYAFSASYLYEQIKSEGDNDCQEGSDPTLALEKMKDGGDAFSTTVPYQCNTKLTDAAKREAINYKIRDAAILFAGKGMMEGDKYVLAEEDMIAVTKKALLEGTPVSTGWHLPQSFCYVKSDVWNTTSDDQLSDWKHNGHAMAIVGYDDNKYGGAFRVLNSWGTGWADKGFVWVKYADFAKWCVLAMQVFADPLTPAPPEVKPAPTPTPQPKPVEKKFSLSGNIAFKLNTGEDMPVKQTTTRNLQVDDDKPAVKEDLVAYTMAGSYASGTAFRFYIDVDQEAYVYAFATDLSGKVNLILPFDEMSSTHLGANSVIAFPSDKKVVRLDENKGTDYLLILYAAEKLEAKKIAADMNGMSGALSSKIKAVLGSKLMNKSVIKYAADKVGFSANGTATRNLSVTDDDAKTVYSGGTVVPLMVEIRHN</sequence>
<evidence type="ECO:0000259" key="3">
    <source>
        <dbReference type="SMART" id="SM00645"/>
    </source>
</evidence>
<dbReference type="SUPFAM" id="SSF54001">
    <property type="entry name" value="Cysteine proteinases"/>
    <property type="match status" value="1"/>
</dbReference>
<dbReference type="GO" id="GO:0008234">
    <property type="term" value="F:cysteine-type peptidase activity"/>
    <property type="evidence" value="ECO:0007669"/>
    <property type="project" value="InterPro"/>
</dbReference>
<dbReference type="CDD" id="cd02619">
    <property type="entry name" value="Peptidase_C1"/>
    <property type="match status" value="1"/>
</dbReference>
<dbReference type="STRING" id="1285928.SAMN04487894_103257"/>
<dbReference type="PANTHER" id="PTHR12411">
    <property type="entry name" value="CYSTEINE PROTEASE FAMILY C1-RELATED"/>
    <property type="match status" value="1"/>
</dbReference>
<dbReference type="GO" id="GO:0006508">
    <property type="term" value="P:proteolysis"/>
    <property type="evidence" value="ECO:0007669"/>
    <property type="project" value="InterPro"/>
</dbReference>
<feature type="domain" description="Peptidase C1A papain C-terminal" evidence="3">
    <location>
        <begin position="57"/>
        <end position="297"/>
    </location>
</feature>
<dbReference type="SMART" id="SM00645">
    <property type="entry name" value="Pept_C1"/>
    <property type="match status" value="1"/>
</dbReference>
<dbReference type="Pfam" id="PF14326">
    <property type="entry name" value="DUF4384"/>
    <property type="match status" value="1"/>
</dbReference>
<reference evidence="5" key="1">
    <citation type="submission" date="2016-10" db="EMBL/GenBank/DDBJ databases">
        <authorList>
            <person name="Varghese N."/>
            <person name="Submissions S."/>
        </authorList>
    </citation>
    <scope>NUCLEOTIDE SEQUENCE [LARGE SCALE GENOMIC DNA]</scope>
    <source>
        <strain evidence="5">DSM 25811 / CCM 8410 / LMG 26954 / E90</strain>
    </source>
</reference>
<dbReference type="InterPro" id="IPR025660">
    <property type="entry name" value="Pept_his_AS"/>
</dbReference>
<protein>
    <recommendedName>
        <fullName evidence="3">Peptidase C1A papain C-terminal domain-containing protein</fullName>
    </recommendedName>
</protein>
<evidence type="ECO:0000256" key="1">
    <source>
        <dbReference type="ARBA" id="ARBA00008455"/>
    </source>
</evidence>
<name>A0A1G6NFI6_NIADE</name>
<dbReference type="InterPro" id="IPR038765">
    <property type="entry name" value="Papain-like_cys_pep_sf"/>
</dbReference>
<feature type="signal peptide" evidence="2">
    <location>
        <begin position="1"/>
        <end position="24"/>
    </location>
</feature>
<organism evidence="4 5">
    <name type="scientific">Niabella drilacis (strain DSM 25811 / CCM 8410 / CCUG 62505 / LMG 26954 / E90)</name>
    <dbReference type="NCBI Taxonomy" id="1285928"/>
    <lineage>
        <taxon>Bacteria</taxon>
        <taxon>Pseudomonadati</taxon>
        <taxon>Bacteroidota</taxon>
        <taxon>Chitinophagia</taxon>
        <taxon>Chitinophagales</taxon>
        <taxon>Chitinophagaceae</taxon>
        <taxon>Niabella</taxon>
    </lineage>
</organism>
<dbReference type="Proteomes" id="UP000198757">
    <property type="component" value="Unassembled WGS sequence"/>
</dbReference>
<dbReference type="InterPro" id="IPR025493">
    <property type="entry name" value="DUF4384"/>
</dbReference>
<proteinExistence type="inferred from homology"/>